<dbReference type="STRING" id="252740.A0A423WHR6"/>
<dbReference type="PANTHER" id="PTHR44229:SF4">
    <property type="entry name" value="15-HYDROXYPROSTAGLANDIN DEHYDROGENASE [NAD(+)]"/>
    <property type="match status" value="1"/>
</dbReference>
<keyword evidence="3" id="KW-0560">Oxidoreductase</keyword>
<comment type="caution">
    <text evidence="6">The sequence shown here is derived from an EMBL/GenBank/DDBJ whole genome shotgun (WGS) entry which is preliminary data.</text>
</comment>
<feature type="compositionally biased region" description="Basic and acidic residues" evidence="5">
    <location>
        <begin position="297"/>
        <end position="310"/>
    </location>
</feature>
<dbReference type="PROSITE" id="PS00061">
    <property type="entry name" value="ADH_SHORT"/>
    <property type="match status" value="1"/>
</dbReference>
<dbReference type="EMBL" id="LJZO01000004">
    <property type="protein sequence ID" value="ROW02938.1"/>
    <property type="molecule type" value="Genomic_DNA"/>
</dbReference>
<dbReference type="SUPFAM" id="SSF51735">
    <property type="entry name" value="NAD(P)-binding Rossmann-fold domains"/>
    <property type="match status" value="1"/>
</dbReference>
<dbReference type="FunFam" id="3.40.50.720:FF:000643">
    <property type="entry name" value="Short chain dehydrogenase/reductase family oxidoreductase, putative"/>
    <property type="match status" value="1"/>
</dbReference>
<feature type="region of interest" description="Disordered" evidence="5">
    <location>
        <begin position="289"/>
        <end position="310"/>
    </location>
</feature>
<evidence type="ECO:0000256" key="4">
    <source>
        <dbReference type="RuleBase" id="RU000363"/>
    </source>
</evidence>
<evidence type="ECO:0000256" key="5">
    <source>
        <dbReference type="SAM" id="MobiDB-lite"/>
    </source>
</evidence>
<dbReference type="AlphaFoldDB" id="A0A423WHR6"/>
<dbReference type="Proteomes" id="UP000284375">
    <property type="component" value="Unassembled WGS sequence"/>
</dbReference>
<keyword evidence="7" id="KW-1185">Reference proteome</keyword>
<dbReference type="PANTHER" id="PTHR44229">
    <property type="entry name" value="15-HYDROXYPROSTAGLANDIN DEHYDROGENASE [NAD(+)]"/>
    <property type="match status" value="1"/>
</dbReference>
<dbReference type="OrthoDB" id="5296at2759"/>
<name>A0A423WHR6_CYTCH</name>
<organism evidence="6 7">
    <name type="scientific">Cytospora chrysosperma</name>
    <name type="common">Cytospora canker fungus</name>
    <name type="synonym">Sphaeria chrysosperma</name>
    <dbReference type="NCBI Taxonomy" id="252740"/>
    <lineage>
        <taxon>Eukaryota</taxon>
        <taxon>Fungi</taxon>
        <taxon>Dikarya</taxon>
        <taxon>Ascomycota</taxon>
        <taxon>Pezizomycotina</taxon>
        <taxon>Sordariomycetes</taxon>
        <taxon>Sordariomycetidae</taxon>
        <taxon>Diaporthales</taxon>
        <taxon>Cytosporaceae</taxon>
        <taxon>Cytospora</taxon>
    </lineage>
</organism>
<protein>
    <submittedName>
        <fullName evidence="6">Uncharacterized protein</fullName>
    </submittedName>
</protein>
<gene>
    <name evidence="6" type="ORF">VSDG_01732</name>
</gene>
<evidence type="ECO:0000256" key="2">
    <source>
        <dbReference type="ARBA" id="ARBA00022857"/>
    </source>
</evidence>
<accession>A0A423WHR6</accession>
<dbReference type="GO" id="GO:0005737">
    <property type="term" value="C:cytoplasm"/>
    <property type="evidence" value="ECO:0007669"/>
    <property type="project" value="TreeGrafter"/>
</dbReference>
<evidence type="ECO:0000313" key="6">
    <source>
        <dbReference type="EMBL" id="ROW02938.1"/>
    </source>
</evidence>
<evidence type="ECO:0000256" key="1">
    <source>
        <dbReference type="ARBA" id="ARBA00006484"/>
    </source>
</evidence>
<keyword evidence="2" id="KW-0521">NADP</keyword>
<sequence length="330" mass="35412">MTAASLSGSPSCTPFSVSGKTAIVTGAGSGINLSFAALLLSRGCNVVLADLALRPEAETLVSVHSDGSKDSRAVFVKTDVTSWRSLSNMFDVAIAEFGDVDVVCPGAGVYEPHWSNFWHPPGSRESKDAIDGEPGHYALLDINLTHPIRTTQLAISHWLHPPSGSARAKASPSNPKRIVHISSVAGQMPNFNAPLYAASKFAITGFVRSLANMDERHGVRVNAVAPGIVRTPLWLENPEKMIFIDPEQDGWVTPDECAVAMLRCVEEGGLVGGTILEIGRDRTRRVEYVNDPGPSLDPKDGLCARNSKDGNDKVWSWLEDESIWGPGKSS</sequence>
<dbReference type="Pfam" id="PF00106">
    <property type="entry name" value="adh_short"/>
    <property type="match status" value="1"/>
</dbReference>
<evidence type="ECO:0000256" key="3">
    <source>
        <dbReference type="ARBA" id="ARBA00023002"/>
    </source>
</evidence>
<dbReference type="Gene3D" id="3.40.50.720">
    <property type="entry name" value="NAD(P)-binding Rossmann-like Domain"/>
    <property type="match status" value="1"/>
</dbReference>
<comment type="similarity">
    <text evidence="1 4">Belongs to the short-chain dehydrogenases/reductases (SDR) family.</text>
</comment>
<dbReference type="PRINTS" id="PR00081">
    <property type="entry name" value="GDHRDH"/>
</dbReference>
<evidence type="ECO:0000313" key="7">
    <source>
        <dbReference type="Proteomes" id="UP000284375"/>
    </source>
</evidence>
<dbReference type="InterPro" id="IPR020904">
    <property type="entry name" value="Sc_DH/Rdtase_CS"/>
</dbReference>
<dbReference type="InterPro" id="IPR002347">
    <property type="entry name" value="SDR_fam"/>
</dbReference>
<dbReference type="GO" id="GO:0016616">
    <property type="term" value="F:oxidoreductase activity, acting on the CH-OH group of donors, NAD or NADP as acceptor"/>
    <property type="evidence" value="ECO:0007669"/>
    <property type="project" value="TreeGrafter"/>
</dbReference>
<proteinExistence type="inferred from homology"/>
<dbReference type="PRINTS" id="PR00080">
    <property type="entry name" value="SDRFAMILY"/>
</dbReference>
<reference evidence="6 7" key="1">
    <citation type="submission" date="2015-09" db="EMBL/GenBank/DDBJ databases">
        <title>Host preference determinants of Valsa canker pathogens revealed by comparative genomics.</title>
        <authorList>
            <person name="Yin Z."/>
            <person name="Huang L."/>
        </authorList>
    </citation>
    <scope>NUCLEOTIDE SEQUENCE [LARGE SCALE GENOMIC DNA]</scope>
    <source>
        <strain evidence="6 7">YSFL</strain>
    </source>
</reference>
<dbReference type="InterPro" id="IPR036291">
    <property type="entry name" value="NAD(P)-bd_dom_sf"/>
</dbReference>